<dbReference type="VEuPathDB" id="CryptoDB:Cvel_13112"/>
<name>A0A0G4ICR9_9ALVE</name>
<reference evidence="1" key="1">
    <citation type="submission" date="2014-11" db="EMBL/GenBank/DDBJ databases">
        <authorList>
            <person name="Otto D Thomas"/>
            <person name="Naeem Raeece"/>
        </authorList>
    </citation>
    <scope>NUCLEOTIDE SEQUENCE</scope>
</reference>
<gene>
    <name evidence="1" type="ORF">Cvel_13112</name>
</gene>
<evidence type="ECO:0000313" key="1">
    <source>
        <dbReference type="EMBL" id="CEM54867.1"/>
    </source>
</evidence>
<accession>A0A0G4ICR9</accession>
<dbReference type="AlphaFoldDB" id="A0A0G4ICR9"/>
<dbReference type="EMBL" id="CDMZ01005824">
    <property type="protein sequence ID" value="CEM54867.1"/>
    <property type="molecule type" value="Genomic_DNA"/>
</dbReference>
<protein>
    <submittedName>
        <fullName evidence="1">Uncharacterized protein</fullName>
    </submittedName>
</protein>
<proteinExistence type="predicted"/>
<sequence length="129" mass="14750">MRFEGEVQPHVHLVEGSGDIDGSVSFSLALREKLYAPLIPEFIINKGLQLVVNSKPWKLMPQNDRGNLFTIESDDCKLLFAEYTDSDESADLIKRPELIEEAIKRLETEDKLKPDNQYRRLNTAATFKV</sequence>
<organism evidence="1">
    <name type="scientific">Chromera velia CCMP2878</name>
    <dbReference type="NCBI Taxonomy" id="1169474"/>
    <lineage>
        <taxon>Eukaryota</taxon>
        <taxon>Sar</taxon>
        <taxon>Alveolata</taxon>
        <taxon>Colpodellida</taxon>
        <taxon>Chromeraceae</taxon>
        <taxon>Chromera</taxon>
    </lineage>
</organism>